<organism evidence="1 2">
    <name type="scientific">Durusdinium trenchii</name>
    <dbReference type="NCBI Taxonomy" id="1381693"/>
    <lineage>
        <taxon>Eukaryota</taxon>
        <taxon>Sar</taxon>
        <taxon>Alveolata</taxon>
        <taxon>Dinophyceae</taxon>
        <taxon>Suessiales</taxon>
        <taxon>Symbiodiniaceae</taxon>
        <taxon>Durusdinium</taxon>
    </lineage>
</organism>
<keyword evidence="2" id="KW-1185">Reference proteome</keyword>
<dbReference type="EMBL" id="CAXAMM010031335">
    <property type="protein sequence ID" value="CAK9067934.1"/>
    <property type="molecule type" value="Genomic_DNA"/>
</dbReference>
<evidence type="ECO:0000313" key="1">
    <source>
        <dbReference type="EMBL" id="CAK9067934.1"/>
    </source>
</evidence>
<evidence type="ECO:0008006" key="3">
    <source>
        <dbReference type="Google" id="ProtNLM"/>
    </source>
</evidence>
<protein>
    <recommendedName>
        <fullName evidence="3">F-box domain-containing protein</fullName>
    </recommendedName>
</protein>
<evidence type="ECO:0000313" key="2">
    <source>
        <dbReference type="Proteomes" id="UP001642464"/>
    </source>
</evidence>
<proteinExistence type="predicted"/>
<sequence>MSPHLDDRLVANILSYVTEIKASSSCQTWKEHLYDALKLEPQVCFMRRILEEKSVSFCYNAVRPLGEDFEESVGYNFSFFAGGIYRLAWTRTYDAWSSQGEQHYGSWKIHLGHVYCETLEPTEEAGESEMRYAPAGYKFALPIHDILSAKGGYFQAKDGSKAAAWELPARTGKVESESIFTEGMWEPVVVDRTQVRLSGPRADARFVEIDGEVHEVSNDIVENWPEPDWPRLMRCRLRFGING</sequence>
<name>A0ABP0NWL1_9DINO</name>
<gene>
    <name evidence="1" type="ORF">SCF082_LOCUS34308</name>
</gene>
<dbReference type="Proteomes" id="UP001642464">
    <property type="component" value="Unassembled WGS sequence"/>
</dbReference>
<reference evidence="1 2" key="1">
    <citation type="submission" date="2024-02" db="EMBL/GenBank/DDBJ databases">
        <authorList>
            <person name="Chen Y."/>
            <person name="Shah S."/>
            <person name="Dougan E. K."/>
            <person name="Thang M."/>
            <person name="Chan C."/>
        </authorList>
    </citation>
    <scope>NUCLEOTIDE SEQUENCE [LARGE SCALE GENOMIC DNA]</scope>
</reference>
<accession>A0ABP0NWL1</accession>
<comment type="caution">
    <text evidence="1">The sequence shown here is derived from an EMBL/GenBank/DDBJ whole genome shotgun (WGS) entry which is preliminary data.</text>
</comment>